<evidence type="ECO:0000256" key="4">
    <source>
        <dbReference type="ARBA" id="ARBA00022553"/>
    </source>
</evidence>
<keyword evidence="3" id="KW-0678">Repressor</keyword>
<feature type="domain" description="CCHC-type" evidence="20">
    <location>
        <begin position="276"/>
        <end position="290"/>
    </location>
</feature>
<protein>
    <recommendedName>
        <fullName evidence="18">Branchpoint-bridging protein</fullName>
    </recommendedName>
</protein>
<keyword evidence="13" id="KW-0804">Transcription</keyword>
<evidence type="ECO:0000256" key="13">
    <source>
        <dbReference type="ARBA" id="ARBA00023163"/>
    </source>
</evidence>
<accession>H3CGV3</accession>
<dbReference type="SMART" id="SM00343">
    <property type="entry name" value="ZnF_C2HC"/>
    <property type="match status" value="1"/>
</dbReference>
<evidence type="ECO:0000256" key="5">
    <source>
        <dbReference type="ARBA" id="ARBA00022664"/>
    </source>
</evidence>
<dbReference type="Ensembl" id="ENSTNIT00000007640.1">
    <property type="protein sequence ID" value="ENSTNIP00000007481.1"/>
    <property type="gene ID" value="ENSTNIG00000004820.1"/>
</dbReference>
<evidence type="ECO:0000256" key="12">
    <source>
        <dbReference type="ARBA" id="ARBA00023015"/>
    </source>
</evidence>
<feature type="region of interest" description="Disordered" evidence="19">
    <location>
        <begin position="318"/>
        <end position="348"/>
    </location>
</feature>
<evidence type="ECO:0000256" key="3">
    <source>
        <dbReference type="ARBA" id="ARBA00022491"/>
    </source>
</evidence>
<dbReference type="Pfam" id="PF22675">
    <property type="entry name" value="KH-I_KHDC4-BBP"/>
    <property type="match status" value="1"/>
</dbReference>
<dbReference type="InterPro" id="IPR036612">
    <property type="entry name" value="KH_dom_type_1_sf"/>
</dbReference>
<evidence type="ECO:0000256" key="10">
    <source>
        <dbReference type="ARBA" id="ARBA00022884"/>
    </source>
</evidence>
<evidence type="ECO:0000256" key="1">
    <source>
        <dbReference type="ARBA" id="ARBA00004123"/>
    </source>
</evidence>
<keyword evidence="10" id="KW-0694">RNA-binding</keyword>
<evidence type="ECO:0000256" key="19">
    <source>
        <dbReference type="SAM" id="MobiDB-lite"/>
    </source>
</evidence>
<dbReference type="CDD" id="cd22382">
    <property type="entry name" value="KH-I_SF1"/>
    <property type="match status" value="1"/>
</dbReference>
<sequence>MATGANATPLDFGQKKQRKKSRWSSETPDQKTIIPGMPTVIPPGLTRDQERAYIVQLQIEDLTRKLRTGDLGIPVNPEDRLPKFKNVLLEIPKKMLSPCSIISQRLLMERRRILISEHFFPPPLFRPPATRVSDKVMIPQDEYPEINFVGLLIGPRGNTLKNIEKECCAKIMIRGKGSVKEGKVGRKDGQMLPGEDEPLHALVTANTMENVKKAVEQIRNILKQGIETPEDQNDLRKMQLRELARLNGTLREDDNRRILRPWQNTEPRSITNTTLCTKCGGAGHISSDCKYTSEPPQSAQDKARMDKEYLSLMAELGEAPVPTSGGHSMAQGGPSRASGANSTQPLVSCPKHSPFFPPCCQGDDHNRPPWMNSSPAENRSYHSMPSGPGGPHSYPPPMPSMGGPPMPPNPNGMPPPWMQPPPPPMGQTHGHPMGESQCGNPFLDLIFQLHVGPAVVTFPPVGMMPRTASSRRVTSRAPPPSGPLPPSSSRRPPPPTSSMATSTPLPWQQNTTTTSS</sequence>
<name>H3CGV3_TETNG</name>
<dbReference type="InterPro" id="IPR004087">
    <property type="entry name" value="KH_dom"/>
</dbReference>
<comment type="function">
    <text evidence="18">Necessary for the splicing of pre-mRNA. Has a role in the recognition of the branch site (5'-UACUAAC-3'), the pyrimidine tract and the 3'-splice site at the 3'-end of introns.</text>
</comment>
<keyword evidence="22" id="KW-1185">Reference proteome</keyword>
<dbReference type="FunCoup" id="H3CGV3">
    <property type="interactions" value="1321"/>
</dbReference>
<keyword evidence="14 18" id="KW-0508">mRNA splicing</keyword>
<reference evidence="21" key="2">
    <citation type="submission" date="2025-08" db="UniProtKB">
        <authorList>
            <consortium name="Ensembl"/>
        </authorList>
    </citation>
    <scope>IDENTIFICATION</scope>
</reference>
<dbReference type="InterPro" id="IPR001878">
    <property type="entry name" value="Znf_CCHC"/>
</dbReference>
<dbReference type="Proteomes" id="UP000007303">
    <property type="component" value="Unassembled WGS sequence"/>
</dbReference>
<keyword evidence="8 17" id="KW-0863">Zinc-finger</keyword>
<keyword evidence="11" id="KW-0007">Acetylation</keyword>
<comment type="function">
    <text evidence="16">Necessary for the ATP-dependent first step of spliceosome assembly. Binds to the intron branch point sequence (BPS) 5'-UACUAAC-3' of the pre-mRNA. May act as transcription repressor.</text>
</comment>
<dbReference type="GO" id="GO:0005681">
    <property type="term" value="C:spliceosomal complex"/>
    <property type="evidence" value="ECO:0007669"/>
    <property type="project" value="UniProtKB-KW"/>
</dbReference>
<dbReference type="GO" id="GO:0003729">
    <property type="term" value="F:mRNA binding"/>
    <property type="evidence" value="ECO:0007669"/>
    <property type="project" value="TreeGrafter"/>
</dbReference>
<dbReference type="GO" id="GO:0048024">
    <property type="term" value="P:regulation of mRNA splicing, via spliceosome"/>
    <property type="evidence" value="ECO:0007669"/>
    <property type="project" value="TreeGrafter"/>
</dbReference>
<dbReference type="Gene3D" id="6.10.140.1790">
    <property type="match status" value="1"/>
</dbReference>
<dbReference type="PANTHER" id="PTHR11208">
    <property type="entry name" value="RNA-BINDING PROTEIN RELATED"/>
    <property type="match status" value="1"/>
</dbReference>
<feature type="compositionally biased region" description="Pro residues" evidence="19">
    <location>
        <begin position="393"/>
        <end position="425"/>
    </location>
</feature>
<comment type="subcellular location">
    <subcellularLocation>
        <location evidence="1 18">Nucleus</location>
    </subcellularLocation>
</comment>
<dbReference type="STRING" id="99883.ENSTNIP00000007481"/>
<keyword evidence="15 18" id="KW-0539">Nucleus</keyword>
<proteinExistence type="inferred from homology"/>
<keyword evidence="12" id="KW-0805">Transcription regulation</keyword>
<evidence type="ECO:0000256" key="8">
    <source>
        <dbReference type="ARBA" id="ARBA00022771"/>
    </source>
</evidence>
<dbReference type="InterPro" id="IPR055256">
    <property type="entry name" value="KH_1_KHDC4/BBP-like"/>
</dbReference>
<dbReference type="Pfam" id="PF00098">
    <property type="entry name" value="zf-CCHC"/>
    <property type="match status" value="1"/>
</dbReference>
<dbReference type="InParanoid" id="H3CGV3"/>
<feature type="compositionally biased region" description="Low complexity" evidence="19">
    <location>
        <begin position="466"/>
        <end position="476"/>
    </location>
</feature>
<dbReference type="GO" id="GO:0060041">
    <property type="term" value="P:retina development in camera-type eye"/>
    <property type="evidence" value="ECO:0007669"/>
    <property type="project" value="Ensembl"/>
</dbReference>
<dbReference type="PANTHER" id="PTHR11208:SF45">
    <property type="entry name" value="SPLICING FACTOR 1"/>
    <property type="match status" value="1"/>
</dbReference>
<evidence type="ECO:0000256" key="15">
    <source>
        <dbReference type="ARBA" id="ARBA00023242"/>
    </source>
</evidence>
<dbReference type="OMA" id="PGMPSMY"/>
<dbReference type="InterPro" id="IPR047086">
    <property type="entry name" value="SF1-HH_sf"/>
</dbReference>
<dbReference type="PROSITE" id="PS50158">
    <property type="entry name" value="ZF_CCHC"/>
    <property type="match status" value="1"/>
</dbReference>
<keyword evidence="4" id="KW-0597">Phosphoprotein</keyword>
<feature type="compositionally biased region" description="Pro residues" evidence="19">
    <location>
        <begin position="477"/>
        <end position="496"/>
    </location>
</feature>
<dbReference type="GO" id="GO:0000398">
    <property type="term" value="P:mRNA splicing, via spliceosome"/>
    <property type="evidence" value="ECO:0007669"/>
    <property type="project" value="UniProtKB-UniRule"/>
</dbReference>
<dbReference type="InterPro" id="IPR032570">
    <property type="entry name" value="SF1-HH"/>
</dbReference>
<dbReference type="GO" id="GO:0008270">
    <property type="term" value="F:zinc ion binding"/>
    <property type="evidence" value="ECO:0007669"/>
    <property type="project" value="UniProtKB-UniRule"/>
</dbReference>
<keyword evidence="9 18" id="KW-0862">Zinc</keyword>
<comment type="similarity">
    <text evidence="2 18">Belongs to the BBP/SF1 family.</text>
</comment>
<feature type="compositionally biased region" description="Low complexity" evidence="19">
    <location>
        <begin position="497"/>
        <end position="506"/>
    </location>
</feature>
<dbReference type="GO" id="GO:0045131">
    <property type="term" value="F:pre-mRNA branch point binding"/>
    <property type="evidence" value="ECO:0007669"/>
    <property type="project" value="UniProtKB-UniRule"/>
</dbReference>
<evidence type="ECO:0000256" key="9">
    <source>
        <dbReference type="ARBA" id="ARBA00022833"/>
    </source>
</evidence>
<evidence type="ECO:0000313" key="22">
    <source>
        <dbReference type="Proteomes" id="UP000007303"/>
    </source>
</evidence>
<dbReference type="SMART" id="SM00322">
    <property type="entry name" value="KH"/>
    <property type="match status" value="1"/>
</dbReference>
<dbReference type="GO" id="GO:0005654">
    <property type="term" value="C:nucleoplasm"/>
    <property type="evidence" value="ECO:0007669"/>
    <property type="project" value="UniProtKB-ARBA"/>
</dbReference>
<feature type="region of interest" description="Disordered" evidence="19">
    <location>
        <begin position="1"/>
        <end position="41"/>
    </location>
</feature>
<evidence type="ECO:0000256" key="7">
    <source>
        <dbReference type="ARBA" id="ARBA00022728"/>
    </source>
</evidence>
<keyword evidence="7 18" id="KW-0747">Spliceosome</keyword>
<evidence type="ECO:0000256" key="17">
    <source>
        <dbReference type="PROSITE-ProRule" id="PRU00047"/>
    </source>
</evidence>
<dbReference type="AlphaFoldDB" id="H3CGV3"/>
<dbReference type="FunFam" id="3.30.1370.10:FF:000016">
    <property type="entry name" value="Putative splicing factor 1"/>
    <property type="match status" value="1"/>
</dbReference>
<feature type="region of interest" description="Disordered" evidence="19">
    <location>
        <begin position="466"/>
        <end position="516"/>
    </location>
</feature>
<evidence type="ECO:0000256" key="6">
    <source>
        <dbReference type="ARBA" id="ARBA00022723"/>
    </source>
</evidence>
<dbReference type="InterPro" id="IPR045071">
    <property type="entry name" value="BBP-like"/>
</dbReference>
<evidence type="ECO:0000256" key="2">
    <source>
        <dbReference type="ARBA" id="ARBA00010382"/>
    </source>
</evidence>
<organism evidence="21 22">
    <name type="scientific">Tetraodon nigroviridis</name>
    <name type="common">Spotted green pufferfish</name>
    <name type="synonym">Chelonodon nigroviridis</name>
    <dbReference type="NCBI Taxonomy" id="99883"/>
    <lineage>
        <taxon>Eukaryota</taxon>
        <taxon>Metazoa</taxon>
        <taxon>Chordata</taxon>
        <taxon>Craniata</taxon>
        <taxon>Vertebrata</taxon>
        <taxon>Euteleostomi</taxon>
        <taxon>Actinopterygii</taxon>
        <taxon>Neopterygii</taxon>
        <taxon>Teleostei</taxon>
        <taxon>Neoteleostei</taxon>
        <taxon>Acanthomorphata</taxon>
        <taxon>Eupercaria</taxon>
        <taxon>Tetraodontiformes</taxon>
        <taxon>Tetradontoidea</taxon>
        <taxon>Tetraodontidae</taxon>
        <taxon>Tetraodon</taxon>
    </lineage>
</organism>
<evidence type="ECO:0000256" key="14">
    <source>
        <dbReference type="ARBA" id="ARBA00023187"/>
    </source>
</evidence>
<evidence type="ECO:0000256" key="11">
    <source>
        <dbReference type="ARBA" id="ARBA00022990"/>
    </source>
</evidence>
<keyword evidence="6 18" id="KW-0479">Metal-binding</keyword>
<evidence type="ECO:0000256" key="18">
    <source>
        <dbReference type="RuleBase" id="RU367126"/>
    </source>
</evidence>
<dbReference type="SUPFAM" id="SSF54791">
    <property type="entry name" value="Eukaryotic type KH-domain (KH-domain type I)"/>
    <property type="match status" value="1"/>
</dbReference>
<dbReference type="Gene3D" id="3.30.1370.10">
    <property type="entry name" value="K Homology domain, type 1"/>
    <property type="match status" value="1"/>
</dbReference>
<feature type="compositionally biased region" description="Polar residues" evidence="19">
    <location>
        <begin position="507"/>
        <end position="516"/>
    </location>
</feature>
<evidence type="ECO:0000259" key="20">
    <source>
        <dbReference type="PROSITE" id="PS50158"/>
    </source>
</evidence>
<evidence type="ECO:0000256" key="16">
    <source>
        <dbReference type="ARBA" id="ARBA00055181"/>
    </source>
</evidence>
<dbReference type="GeneTree" id="ENSGT00940000157258"/>
<feature type="region of interest" description="Disordered" evidence="19">
    <location>
        <begin position="367"/>
        <end position="434"/>
    </location>
</feature>
<reference evidence="22" key="1">
    <citation type="journal article" date="2004" name="Nature">
        <title>Genome duplication in the teleost fish Tetraodon nigroviridis reveals the early vertebrate proto-karyotype.</title>
        <authorList>
            <person name="Jaillon O."/>
            <person name="Aury J.-M."/>
            <person name="Brunet F."/>
            <person name="Petit J.-L."/>
            <person name="Stange-Thomann N."/>
            <person name="Mauceli E."/>
            <person name="Bouneau L."/>
            <person name="Fischer C."/>
            <person name="Ozouf-Costaz C."/>
            <person name="Bernot A."/>
            <person name="Nicaud S."/>
            <person name="Jaffe D."/>
            <person name="Fisher S."/>
            <person name="Lutfalla G."/>
            <person name="Dossat C."/>
            <person name="Segurens B."/>
            <person name="Dasilva C."/>
            <person name="Salanoubat M."/>
            <person name="Levy M."/>
            <person name="Boudet N."/>
            <person name="Castellano S."/>
            <person name="Anthouard V."/>
            <person name="Jubin C."/>
            <person name="Castelli V."/>
            <person name="Katinka M."/>
            <person name="Vacherie B."/>
            <person name="Biemont C."/>
            <person name="Skalli Z."/>
            <person name="Cattolico L."/>
            <person name="Poulain J."/>
            <person name="De Berardinis V."/>
            <person name="Cruaud C."/>
            <person name="Duprat S."/>
            <person name="Brottier P."/>
            <person name="Coutanceau J.-P."/>
            <person name="Gouzy J."/>
            <person name="Parra G."/>
            <person name="Lardier G."/>
            <person name="Chapple C."/>
            <person name="McKernan K.J."/>
            <person name="McEwan P."/>
            <person name="Bosak S."/>
            <person name="Kellis M."/>
            <person name="Volff J.-N."/>
            <person name="Guigo R."/>
            <person name="Zody M.C."/>
            <person name="Mesirov J."/>
            <person name="Lindblad-Toh K."/>
            <person name="Birren B."/>
            <person name="Nusbaum C."/>
            <person name="Kahn D."/>
            <person name="Robinson-Rechavi M."/>
            <person name="Laudet V."/>
            <person name="Schachter V."/>
            <person name="Quetier F."/>
            <person name="Saurin W."/>
            <person name="Scarpelli C."/>
            <person name="Wincker P."/>
            <person name="Lander E.S."/>
            <person name="Weissenbach J."/>
            <person name="Roest Crollius H."/>
        </authorList>
    </citation>
    <scope>NUCLEOTIDE SEQUENCE [LARGE SCALE GENOMIC DNA]</scope>
</reference>
<dbReference type="HOGENOM" id="CLU_016864_5_0_1"/>
<dbReference type="Pfam" id="PF16275">
    <property type="entry name" value="SF1-HH"/>
    <property type="match status" value="1"/>
</dbReference>
<keyword evidence="5 18" id="KW-0507">mRNA processing</keyword>
<reference evidence="21" key="3">
    <citation type="submission" date="2025-09" db="UniProtKB">
        <authorList>
            <consortium name="Ensembl"/>
        </authorList>
    </citation>
    <scope>IDENTIFICATION</scope>
</reference>
<evidence type="ECO:0000313" key="21">
    <source>
        <dbReference type="Ensembl" id="ENSTNIP00000007481.1"/>
    </source>
</evidence>